<dbReference type="AlphaFoldDB" id="A0A948RYE9"/>
<accession>A0A948RYE9</accession>
<organism evidence="1 2">
    <name type="scientific">Eiseniibacteriota bacterium</name>
    <dbReference type="NCBI Taxonomy" id="2212470"/>
    <lineage>
        <taxon>Bacteria</taxon>
        <taxon>Candidatus Eiseniibacteriota</taxon>
    </lineage>
</organism>
<evidence type="ECO:0000313" key="1">
    <source>
        <dbReference type="EMBL" id="MBU2691874.1"/>
    </source>
</evidence>
<name>A0A948RYE9_UNCEI</name>
<gene>
    <name evidence="1" type="ORF">KJ970_13215</name>
</gene>
<dbReference type="Proteomes" id="UP000777784">
    <property type="component" value="Unassembled WGS sequence"/>
</dbReference>
<comment type="caution">
    <text evidence="1">The sequence shown here is derived from an EMBL/GenBank/DDBJ whole genome shotgun (WGS) entry which is preliminary data.</text>
</comment>
<evidence type="ECO:0000313" key="2">
    <source>
        <dbReference type="Proteomes" id="UP000777784"/>
    </source>
</evidence>
<protein>
    <submittedName>
        <fullName evidence="1">Uncharacterized protein</fullName>
    </submittedName>
</protein>
<sequence length="131" mass="13725">MKRDLYSNLSPAESLAPALLAASANGTGVDIRGFDSALVVFHIGNWTDGTHTFSIEESDDDSTYTAVNSAYLQGTAPTVTSDANDDQIYKVGYVGDKRYIRAVQTITGSPSTGLVSGVTVLRGHPATAPVS</sequence>
<reference evidence="1" key="1">
    <citation type="submission" date="2021-05" db="EMBL/GenBank/DDBJ databases">
        <title>Energy efficiency and biological interactions define the core microbiome of deep oligotrophic groundwater.</title>
        <authorList>
            <person name="Mehrshad M."/>
            <person name="Lopez-Fernandez M."/>
            <person name="Bell E."/>
            <person name="Bernier-Latmani R."/>
            <person name="Bertilsson S."/>
            <person name="Dopson M."/>
        </authorList>
    </citation>
    <scope>NUCLEOTIDE SEQUENCE</scope>
    <source>
        <strain evidence="1">Modern_marine.mb.64</strain>
    </source>
</reference>
<proteinExistence type="predicted"/>
<dbReference type="EMBL" id="JAHJDP010000077">
    <property type="protein sequence ID" value="MBU2691874.1"/>
    <property type="molecule type" value="Genomic_DNA"/>
</dbReference>